<dbReference type="SUPFAM" id="SSF51735">
    <property type="entry name" value="NAD(P)-binding Rossmann-fold domains"/>
    <property type="match status" value="1"/>
</dbReference>
<evidence type="ECO:0000313" key="19">
    <source>
        <dbReference type="Proteomes" id="UP000273643"/>
    </source>
</evidence>
<keyword evidence="10 12" id="KW-0570">Pentose shunt</keyword>
<dbReference type="Gene3D" id="3.40.50.720">
    <property type="entry name" value="NAD(P)-binding Rossmann-like Domain"/>
    <property type="match status" value="1"/>
</dbReference>
<evidence type="ECO:0000256" key="16">
    <source>
        <dbReference type="RuleBase" id="RU000485"/>
    </source>
</evidence>
<dbReference type="InterPro" id="IPR008927">
    <property type="entry name" value="6-PGluconate_DH-like_C_sf"/>
</dbReference>
<feature type="binding site" evidence="15">
    <location>
        <begin position="76"/>
        <end position="78"/>
    </location>
    <ligand>
        <name>NADP(+)</name>
        <dbReference type="ChEBI" id="CHEBI:58349"/>
    </ligand>
</feature>
<feature type="domain" description="6-phosphogluconate dehydrogenase C-terminal" evidence="17">
    <location>
        <begin position="181"/>
        <end position="470"/>
    </location>
</feature>
<evidence type="ECO:0000259" key="17">
    <source>
        <dbReference type="SMART" id="SM01350"/>
    </source>
</evidence>
<dbReference type="InterPro" id="IPR006114">
    <property type="entry name" value="6PGDH_C"/>
</dbReference>
<feature type="binding site" evidence="15">
    <location>
        <position position="104"/>
    </location>
    <ligand>
        <name>NADP(+)</name>
        <dbReference type="ChEBI" id="CHEBI:58349"/>
    </ligand>
</feature>
<dbReference type="NCBIfam" id="NF006765">
    <property type="entry name" value="PRK09287.1"/>
    <property type="match status" value="1"/>
</dbReference>
<evidence type="ECO:0000256" key="11">
    <source>
        <dbReference type="ARBA" id="ARBA00048640"/>
    </source>
</evidence>
<evidence type="ECO:0000313" key="18">
    <source>
        <dbReference type="EMBL" id="ROQ21157.1"/>
    </source>
</evidence>
<evidence type="ECO:0000256" key="15">
    <source>
        <dbReference type="PIRSR" id="PIRSR000109-3"/>
    </source>
</evidence>
<feature type="active site" description="Proton donor" evidence="13">
    <location>
        <position position="192"/>
    </location>
</feature>
<comment type="catalytic activity">
    <reaction evidence="11 12 16">
        <text>6-phospho-D-gluconate + NADP(+) = D-ribulose 5-phosphate + CO2 + NADPH</text>
        <dbReference type="Rhea" id="RHEA:10116"/>
        <dbReference type="ChEBI" id="CHEBI:16526"/>
        <dbReference type="ChEBI" id="CHEBI:57783"/>
        <dbReference type="ChEBI" id="CHEBI:58121"/>
        <dbReference type="ChEBI" id="CHEBI:58349"/>
        <dbReference type="ChEBI" id="CHEBI:58759"/>
        <dbReference type="EC" id="1.1.1.44"/>
    </reaction>
</comment>
<dbReference type="AlphaFoldDB" id="A0A3N1P1P3"/>
<reference evidence="18 19" key="1">
    <citation type="submission" date="2018-11" db="EMBL/GenBank/DDBJ databases">
        <title>Genomic Encyclopedia of Type Strains, Phase IV (KMG-IV): sequencing the most valuable type-strain genomes for metagenomic binning, comparative biology and taxonomic classification.</title>
        <authorList>
            <person name="Goeker M."/>
        </authorList>
    </citation>
    <scope>NUCLEOTIDE SEQUENCE [LARGE SCALE GENOMIC DNA]</scope>
    <source>
        <strain evidence="18 19">DSM 16974</strain>
    </source>
</reference>
<dbReference type="Pfam" id="PF00393">
    <property type="entry name" value="6PGD"/>
    <property type="match status" value="1"/>
</dbReference>
<dbReference type="SMART" id="SM01350">
    <property type="entry name" value="6PGD"/>
    <property type="match status" value="1"/>
</dbReference>
<evidence type="ECO:0000256" key="5">
    <source>
        <dbReference type="ARBA" id="ARBA00013011"/>
    </source>
</evidence>
<evidence type="ECO:0000256" key="14">
    <source>
        <dbReference type="PIRSR" id="PIRSR000109-2"/>
    </source>
</evidence>
<evidence type="ECO:0000256" key="2">
    <source>
        <dbReference type="ARBA" id="ARBA00004874"/>
    </source>
</evidence>
<accession>A0A3N1P1P3</accession>
<evidence type="ECO:0000256" key="13">
    <source>
        <dbReference type="PIRSR" id="PIRSR000109-1"/>
    </source>
</evidence>
<feature type="binding site" evidence="14">
    <location>
        <position position="452"/>
    </location>
    <ligand>
        <name>substrate</name>
        <note>ligand shared between dimeric partners</note>
    </ligand>
</feature>
<sequence length="483" mass="52984">MKEKSDIGLVGLAVMGENLILNMASKGYTVTAYNRSTDKVEKFVNGRAKGKTIRGASSVEELVQSLAKPRKIMLMVKAGQAVDDFIEQLIPHLDKGDIIIDGGNTHYPDTNRRTEYLESKGLLFIGTGVSGGEEGALTGPSIMPGGSPAAWEHVKPIFQDIAAKVDDGSPCCDWVGEAGAGHFVKMVHNGIEYGDMQLICEAYQLMKDLVGMTHDEMHEVFAEWNEGELNSYLVEITRDILAYKEDGEPLVEKILDKAGQKGTGKWTGIIALDMGIPLTLIGEAVFARCLSAQKDERVEASKVLNGPKVKFEGDKKAFVDDLRQALLAAKMISYAQGYALMREAAKEFGWHLNYGGIALMWRGGCIIRSGFLDNIKHAFDKNGDLKNLLMDDYFNGKIDAAQDGWRRVAATAITSGIPAPAITAALNYFDGYRCERLPANLLQAQRDYFGAHTYERVDKPRGEHFHTNWTGRGGDTASSTYNV</sequence>
<feature type="binding site" description="in other chain" evidence="14">
    <location>
        <begin position="130"/>
        <end position="132"/>
    </location>
    <ligand>
        <name>substrate</name>
        <note>ligand shared between dimeric partners</note>
    </ligand>
</feature>
<comment type="subunit">
    <text evidence="4 12">Homodimer.</text>
</comment>
<dbReference type="InterPro" id="IPR006115">
    <property type="entry name" value="6PGDH_NADP-bd"/>
</dbReference>
<dbReference type="EC" id="1.1.1.44" evidence="5 12"/>
<dbReference type="FunFam" id="1.10.1040.10:FF:000002">
    <property type="entry name" value="6-phosphogluconate dehydrogenase, decarboxylating"/>
    <property type="match status" value="1"/>
</dbReference>
<comment type="pathway">
    <text evidence="2 12 16">Carbohydrate degradation; pentose phosphate pathway; D-ribulose 5-phosphate from D-glucose 6-phosphate (oxidative stage): step 3/3.</text>
</comment>
<evidence type="ECO:0000256" key="4">
    <source>
        <dbReference type="ARBA" id="ARBA00011738"/>
    </source>
</evidence>
<dbReference type="Proteomes" id="UP000273643">
    <property type="component" value="Unassembled WGS sequence"/>
</dbReference>
<organism evidence="18 19">
    <name type="scientific">Marinimicrobium koreense</name>
    <dbReference type="NCBI Taxonomy" id="306545"/>
    <lineage>
        <taxon>Bacteria</taxon>
        <taxon>Pseudomonadati</taxon>
        <taxon>Pseudomonadota</taxon>
        <taxon>Gammaproteobacteria</taxon>
        <taxon>Cellvibrionales</taxon>
        <taxon>Cellvibrionaceae</taxon>
        <taxon>Marinimicrobium</taxon>
    </lineage>
</organism>
<feature type="binding site" evidence="14">
    <location>
        <position position="446"/>
    </location>
    <ligand>
        <name>substrate</name>
        <note>ligand shared between dimeric partners</note>
    </ligand>
</feature>
<keyword evidence="8 12" id="KW-0560">Oxidoreductase</keyword>
<dbReference type="GO" id="GO:0050661">
    <property type="term" value="F:NADP binding"/>
    <property type="evidence" value="ECO:0007669"/>
    <property type="project" value="InterPro"/>
</dbReference>
<dbReference type="PIRSF" id="PIRSF000109">
    <property type="entry name" value="6PGD"/>
    <property type="match status" value="1"/>
</dbReference>
<evidence type="ECO:0000256" key="7">
    <source>
        <dbReference type="ARBA" id="ARBA00022857"/>
    </source>
</evidence>
<dbReference type="UniPathway" id="UPA00115">
    <property type="reaction ID" value="UER00410"/>
</dbReference>
<protein>
    <recommendedName>
        <fullName evidence="6 12">6-phosphogluconate dehydrogenase, decarboxylating</fullName>
        <ecNumber evidence="5 12">1.1.1.44</ecNumber>
    </recommendedName>
</protein>
<dbReference type="NCBIfam" id="TIGR00873">
    <property type="entry name" value="gnd"/>
    <property type="match status" value="1"/>
</dbReference>
<dbReference type="PANTHER" id="PTHR11811">
    <property type="entry name" value="6-PHOSPHOGLUCONATE DEHYDROGENASE"/>
    <property type="match status" value="1"/>
</dbReference>
<dbReference type="Gene3D" id="1.10.1040.10">
    <property type="entry name" value="N-(1-d-carboxylethyl)-l-norvaline Dehydrogenase, domain 2"/>
    <property type="match status" value="1"/>
</dbReference>
<evidence type="ECO:0000256" key="3">
    <source>
        <dbReference type="ARBA" id="ARBA00008419"/>
    </source>
</evidence>
<feature type="binding site" description="in other chain" evidence="14">
    <location>
        <position position="104"/>
    </location>
    <ligand>
        <name>substrate</name>
        <note>ligand shared between dimeric partners</note>
    </ligand>
</feature>
<proteinExistence type="inferred from homology"/>
<feature type="binding site" description="in other chain" evidence="14">
    <location>
        <position position="261"/>
    </location>
    <ligand>
        <name>substrate</name>
        <note>ligand shared between dimeric partners</note>
    </ligand>
</feature>
<evidence type="ECO:0000256" key="9">
    <source>
        <dbReference type="ARBA" id="ARBA00023064"/>
    </source>
</evidence>
<dbReference type="PRINTS" id="PR00076">
    <property type="entry name" value="6PGDHDRGNASE"/>
</dbReference>
<feature type="binding site" evidence="15">
    <location>
        <begin position="34"/>
        <end position="36"/>
    </location>
    <ligand>
        <name>NADP(+)</name>
        <dbReference type="ChEBI" id="CHEBI:58349"/>
    </ligand>
</feature>
<dbReference type="FunFam" id="1.20.5.320:FF:000002">
    <property type="entry name" value="6-phosphogluconate dehydrogenase, decarboxylating"/>
    <property type="match status" value="1"/>
</dbReference>
<dbReference type="FunFam" id="3.40.50.720:FF:000007">
    <property type="entry name" value="6-phosphogluconate dehydrogenase, decarboxylating"/>
    <property type="match status" value="1"/>
</dbReference>
<comment type="similarity">
    <text evidence="3 12 16">Belongs to the 6-phosphogluconate dehydrogenase family.</text>
</comment>
<dbReference type="SUPFAM" id="SSF48179">
    <property type="entry name" value="6-phosphogluconate dehydrogenase C-terminal domain-like"/>
    <property type="match status" value="1"/>
</dbReference>
<dbReference type="EMBL" id="RJUK01000001">
    <property type="protein sequence ID" value="ROQ21157.1"/>
    <property type="molecule type" value="Genomic_DNA"/>
</dbReference>
<keyword evidence="9 16" id="KW-0311">Gluconate utilization</keyword>
<dbReference type="PROSITE" id="PS00461">
    <property type="entry name" value="6PGD"/>
    <property type="match status" value="1"/>
</dbReference>
<dbReference type="InterPro" id="IPR036291">
    <property type="entry name" value="NAD(P)-bd_dom_sf"/>
</dbReference>
<dbReference type="InterPro" id="IPR006113">
    <property type="entry name" value="6PGDH_Gnd/GntZ"/>
</dbReference>
<dbReference type="GO" id="GO:0006098">
    <property type="term" value="P:pentose-phosphate shunt"/>
    <property type="evidence" value="ECO:0007669"/>
    <property type="project" value="UniProtKB-UniPathway"/>
</dbReference>
<dbReference type="Gene3D" id="1.20.5.320">
    <property type="entry name" value="6-Phosphogluconate Dehydrogenase, domain 3"/>
    <property type="match status" value="1"/>
</dbReference>
<feature type="binding site" evidence="15">
    <location>
        <begin position="11"/>
        <end position="16"/>
    </location>
    <ligand>
        <name>NADP(+)</name>
        <dbReference type="ChEBI" id="CHEBI:58349"/>
    </ligand>
</feature>
<dbReference type="GO" id="GO:0019521">
    <property type="term" value="P:D-gluconate metabolic process"/>
    <property type="evidence" value="ECO:0007669"/>
    <property type="project" value="UniProtKB-KW"/>
</dbReference>
<feature type="binding site" description="in other chain" evidence="14">
    <location>
        <begin position="188"/>
        <end position="189"/>
    </location>
    <ligand>
        <name>substrate</name>
        <note>ligand shared between dimeric partners</note>
    </ligand>
</feature>
<evidence type="ECO:0000256" key="6">
    <source>
        <dbReference type="ARBA" id="ARBA00018193"/>
    </source>
</evidence>
<evidence type="ECO:0000256" key="10">
    <source>
        <dbReference type="ARBA" id="ARBA00023126"/>
    </source>
</evidence>
<feature type="active site" description="Proton acceptor" evidence="13">
    <location>
        <position position="185"/>
    </location>
</feature>
<dbReference type="Pfam" id="PF03446">
    <property type="entry name" value="NAD_binding_2"/>
    <property type="match status" value="1"/>
</dbReference>
<comment type="caution">
    <text evidence="18">The sequence shown here is derived from an EMBL/GenBank/DDBJ whole genome shotgun (WGS) entry which is preliminary data.</text>
</comment>
<feature type="binding site" description="in other chain" evidence="14">
    <location>
        <position position="288"/>
    </location>
    <ligand>
        <name>substrate</name>
        <note>ligand shared between dimeric partners</note>
    </ligand>
</feature>
<dbReference type="InterPro" id="IPR013328">
    <property type="entry name" value="6PGD_dom2"/>
</dbReference>
<keyword evidence="7 12" id="KW-0521">NADP</keyword>
<keyword evidence="19" id="KW-1185">Reference proteome</keyword>
<feature type="binding site" description="in other chain" evidence="14">
    <location>
        <position position="193"/>
    </location>
    <ligand>
        <name>substrate</name>
        <note>ligand shared between dimeric partners</note>
    </ligand>
</feature>
<evidence type="ECO:0000256" key="1">
    <source>
        <dbReference type="ARBA" id="ARBA00002526"/>
    </source>
</evidence>
<gene>
    <name evidence="18" type="ORF">EDC38_1779</name>
</gene>
<comment type="function">
    <text evidence="1 12">Catalyzes the oxidative decarboxylation of 6-phosphogluconate to ribulose 5-phosphate and CO(2), with concomitant reduction of NADP to NADPH.</text>
</comment>
<dbReference type="OrthoDB" id="9804542at2"/>
<dbReference type="GO" id="GO:0004616">
    <property type="term" value="F:phosphogluconate dehydrogenase (decarboxylating) activity"/>
    <property type="evidence" value="ECO:0007669"/>
    <property type="project" value="UniProtKB-EC"/>
</dbReference>
<dbReference type="InterPro" id="IPR006184">
    <property type="entry name" value="6PGdom_BS"/>
</dbReference>
<evidence type="ECO:0000256" key="12">
    <source>
        <dbReference type="PIRNR" id="PIRNR000109"/>
    </source>
</evidence>
<evidence type="ECO:0000256" key="8">
    <source>
        <dbReference type="ARBA" id="ARBA00023002"/>
    </source>
</evidence>
<dbReference type="RefSeq" id="WP_123638191.1">
    <property type="nucleotide sequence ID" value="NZ_JBHYFO010000008.1"/>
</dbReference>
<name>A0A3N1P1P3_9GAMM</name>
<dbReference type="InterPro" id="IPR006183">
    <property type="entry name" value="Pgluconate_DH"/>
</dbReference>